<dbReference type="EMBL" id="CP001738">
    <property type="protein sequence ID" value="ACZ00324.1"/>
    <property type="molecule type" value="Genomic_DNA"/>
</dbReference>
<keyword evidence="2" id="KW-0472">Membrane</keyword>
<dbReference type="CDD" id="cd06268">
    <property type="entry name" value="PBP1_ABC_transporter_LIVBP-like"/>
    <property type="match status" value="1"/>
</dbReference>
<keyword evidence="4" id="KW-1185">Reference proteome</keyword>
<dbReference type="HOGENOM" id="CLU_013888_0_0_11"/>
<dbReference type="SUPFAM" id="SSF53822">
    <property type="entry name" value="Periplasmic binding protein-like I"/>
    <property type="match status" value="1"/>
</dbReference>
<dbReference type="AlphaFoldDB" id="D1A7B8"/>
<dbReference type="Proteomes" id="UP000001918">
    <property type="component" value="Chromosome"/>
</dbReference>
<gene>
    <name evidence="3" type="ordered locus">Tcur_4806</name>
</gene>
<dbReference type="KEGG" id="tcu:Tcur_4806"/>
<evidence type="ECO:0000313" key="3">
    <source>
        <dbReference type="EMBL" id="ACZ00324.1"/>
    </source>
</evidence>
<dbReference type="Gene3D" id="3.40.50.2300">
    <property type="match status" value="2"/>
</dbReference>
<evidence type="ECO:0000256" key="1">
    <source>
        <dbReference type="SAM" id="MobiDB-lite"/>
    </source>
</evidence>
<evidence type="ECO:0000256" key="2">
    <source>
        <dbReference type="SAM" id="Phobius"/>
    </source>
</evidence>
<feature type="transmembrane region" description="Helical" evidence="2">
    <location>
        <begin position="212"/>
        <end position="234"/>
    </location>
</feature>
<proteinExistence type="predicted"/>
<sequence>MAGSPPFDSLSGASGVPVSGEEPSGDPFQPFDKVRQFLCAFDRMRTRPTWRQGDVPLPIVSISGPAEATAAVAQALEERCEGTPYARLTTQPVPEPRRPGGAADIPLHRCVGAALGTAAHGLAAATPRGEPRLRFPLLTQVLWLLELQISALGPDRLREEVRREIRQRRQLRRGNAADQRMFWANVRSYADERLPFWASITALAGLNWVERLTMLVSLVIVIGCMVAGAVHVLLRSRPWTGRHRYRWLLRQPYLSPPRNRPHNFVEFAVRVLQARRLSEADPCAALPPQDAGKADHDLACLLVNAFLEDLRQEYRRGRRRPWRRASWARTVYPVLLLDGPDMRLVQLVEEVRATTCSADPLLVVVMGRPETSEPGTDPALERPVRPEQMAVAWQRWGESWAKDRALGSRRVLRIGLEAADTDFRNRSAGHYRGRRRPFLAHPALPWLVTAALVLSFLTRVVEVNWDRCAPGIRRVETGECIGISDGSFVFHKRLKTALKHIQEANESILESGRPYVTAVYIGGLSRTREPAVGGDDLLSDVHGELLGLALAQRELIRTGGDGSKLQLRLLVANSGHYYRFAEQVARQVLELAEQDPTVVGVLGLGESHRHVDKAIRLLGQRSIPMISTTATFDDMGRLPGRNSYIPSLFPLAPPNSVLAEHTVRWALEGIQELDIPALDRAIVFTDTTAQDLYGKDLGRRYLEKLGNRGQEVSFANSGELAKRATEICSGADPPKTAFYAGRAEHFKGFLTALTTSGCGQVTVFASDGVTQYANDHATELSRDSRVRLLFTPLASPTAWKEEEGHRPDFYGAMNETLRSLRLDRLRAEEQPSREYAAQGRDAADILVRAAQAALIGQGGHAPVPDRGGVLLALQTMPPVDGASGLIKLHGAANGHHALDRPVLLVTLNQSGEQVLVRQCGRLYAAQEKRC</sequence>
<keyword evidence="2" id="KW-0812">Transmembrane</keyword>
<dbReference type="InterPro" id="IPR028082">
    <property type="entry name" value="Peripla_BP_I"/>
</dbReference>
<protein>
    <recommendedName>
        <fullName evidence="5">ABC-type branched-chain amino acid transport systems periplasmic component-like protein</fullName>
    </recommendedName>
</protein>
<dbReference type="STRING" id="471852.Tcur_4806"/>
<organism evidence="3 4">
    <name type="scientific">Thermomonospora curvata (strain ATCC 19995 / DSM 43183 / JCM 3096 / KCTC 9072 / NBRC 15933 / NCIMB 10081 / Henssen B9)</name>
    <dbReference type="NCBI Taxonomy" id="471852"/>
    <lineage>
        <taxon>Bacteria</taxon>
        <taxon>Bacillati</taxon>
        <taxon>Actinomycetota</taxon>
        <taxon>Actinomycetes</taxon>
        <taxon>Streptosporangiales</taxon>
        <taxon>Thermomonosporaceae</taxon>
        <taxon>Thermomonospora</taxon>
    </lineage>
</organism>
<keyword evidence="2" id="KW-1133">Transmembrane helix</keyword>
<feature type="region of interest" description="Disordered" evidence="1">
    <location>
        <begin position="1"/>
        <end position="30"/>
    </location>
</feature>
<accession>D1A7B8</accession>
<evidence type="ECO:0000313" key="4">
    <source>
        <dbReference type="Proteomes" id="UP000001918"/>
    </source>
</evidence>
<name>D1A7B8_THECD</name>
<evidence type="ECO:0008006" key="5">
    <source>
        <dbReference type="Google" id="ProtNLM"/>
    </source>
</evidence>
<reference evidence="3 4" key="1">
    <citation type="journal article" date="2011" name="Stand. Genomic Sci.">
        <title>Complete genome sequence of Thermomonospora curvata type strain (B9).</title>
        <authorList>
            <person name="Chertkov O."/>
            <person name="Sikorski J."/>
            <person name="Nolan M."/>
            <person name="Lapidus A."/>
            <person name="Lucas S."/>
            <person name="Del Rio T.G."/>
            <person name="Tice H."/>
            <person name="Cheng J.F."/>
            <person name="Goodwin L."/>
            <person name="Pitluck S."/>
            <person name="Liolios K."/>
            <person name="Ivanova N."/>
            <person name="Mavromatis K."/>
            <person name="Mikhailova N."/>
            <person name="Ovchinnikova G."/>
            <person name="Pati A."/>
            <person name="Chen A."/>
            <person name="Palaniappan K."/>
            <person name="Djao O.D."/>
            <person name="Land M."/>
            <person name="Hauser L."/>
            <person name="Chang Y.J."/>
            <person name="Jeffries C.D."/>
            <person name="Brettin T."/>
            <person name="Han C."/>
            <person name="Detter J.C."/>
            <person name="Rohde M."/>
            <person name="Goker M."/>
            <person name="Woyke T."/>
            <person name="Bristow J."/>
            <person name="Eisen J.A."/>
            <person name="Markowitz V."/>
            <person name="Hugenholtz P."/>
            <person name="Klenk H.P."/>
            <person name="Kyrpides N.C."/>
        </authorList>
    </citation>
    <scope>NUCLEOTIDE SEQUENCE [LARGE SCALE GENOMIC DNA]</scope>
    <source>
        <strain evidence="4">ATCC 19995 / DSM 43183 / JCM 3096 / KCTC 9072 / NBRC 15933 / NCIMB 10081 / Henssen B9</strain>
    </source>
</reference>
<feature type="transmembrane region" description="Helical" evidence="2">
    <location>
        <begin position="438"/>
        <end position="457"/>
    </location>
</feature>
<dbReference type="eggNOG" id="COG0683">
    <property type="taxonomic scope" value="Bacteria"/>
</dbReference>